<dbReference type="KEGG" id="sgn:SGRA_1236"/>
<dbReference type="InterPro" id="IPR003737">
    <property type="entry name" value="GlcNAc_PI_deacetylase-related"/>
</dbReference>
<keyword evidence="2" id="KW-1185">Reference proteome</keyword>
<evidence type="ECO:0000313" key="2">
    <source>
        <dbReference type="Proteomes" id="UP000007519"/>
    </source>
</evidence>
<dbReference type="PANTHER" id="PTHR12993:SF30">
    <property type="entry name" value="N-ACETYL-ALPHA-D-GLUCOSAMINYL L-MALATE DEACETYLASE 1"/>
    <property type="match status" value="1"/>
</dbReference>
<dbReference type="eggNOG" id="COG2120">
    <property type="taxonomic scope" value="Bacteria"/>
</dbReference>
<dbReference type="NCBIfam" id="TIGR04001">
    <property type="entry name" value="thiol_BshB1"/>
    <property type="match status" value="1"/>
</dbReference>
<dbReference type="GO" id="GO:0071793">
    <property type="term" value="P:bacillithiol biosynthetic process"/>
    <property type="evidence" value="ECO:0007669"/>
    <property type="project" value="InterPro"/>
</dbReference>
<organism evidence="1 2">
    <name type="scientific">Saprospira grandis (strain Lewin)</name>
    <dbReference type="NCBI Taxonomy" id="984262"/>
    <lineage>
        <taxon>Bacteria</taxon>
        <taxon>Pseudomonadati</taxon>
        <taxon>Bacteroidota</taxon>
        <taxon>Saprospiria</taxon>
        <taxon>Saprospirales</taxon>
        <taxon>Saprospiraceae</taxon>
        <taxon>Saprospira</taxon>
    </lineage>
</organism>
<proteinExistence type="predicted"/>
<accession>H6L4P7</accession>
<dbReference type="InterPro" id="IPR024078">
    <property type="entry name" value="LmbE-like_dom_sf"/>
</dbReference>
<dbReference type="GO" id="GO:0019213">
    <property type="term" value="F:deacetylase activity"/>
    <property type="evidence" value="ECO:0007669"/>
    <property type="project" value="InterPro"/>
</dbReference>
<dbReference type="SUPFAM" id="SSF102588">
    <property type="entry name" value="LmbE-like"/>
    <property type="match status" value="1"/>
</dbReference>
<dbReference type="Proteomes" id="UP000007519">
    <property type="component" value="Chromosome"/>
</dbReference>
<dbReference type="RefSeq" id="WP_015691616.1">
    <property type="nucleotide sequence ID" value="NC_016940.1"/>
</dbReference>
<name>H6L4P7_SAPGL</name>
<dbReference type="Pfam" id="PF02585">
    <property type="entry name" value="PIG-L"/>
    <property type="match status" value="1"/>
</dbReference>
<sequence length="238" mass="26677">MKVDILAIGAHPDDIEISCSGTLLHHISLGHKVGLLDLTAGELGSRGSAEIRLQEAHAASQLMGASFRANLGFADGFFEHNQSNILEIVQMIRLTQPRIVLANSIHDRHPDHGRAAKLIADACFYAGLRRIETEWEGQAQKAWRPEVVYHYIQDYNLKPDFVFDISPYMDKKMELIQAFKSQFYDPNSSEPQTPISSAEFLEFVRAKNATYGRPAGFHYAEAFTVNRSIGVDNLFSIK</sequence>
<dbReference type="OrthoDB" id="9778719at2"/>
<dbReference type="PANTHER" id="PTHR12993">
    <property type="entry name" value="N-ACETYLGLUCOSAMINYL-PHOSPHATIDYLINOSITOL DE-N-ACETYLASE-RELATED"/>
    <property type="match status" value="1"/>
</dbReference>
<dbReference type="AlphaFoldDB" id="H6L4P7"/>
<evidence type="ECO:0000313" key="1">
    <source>
        <dbReference type="EMBL" id="AFC23971.1"/>
    </source>
</evidence>
<reference evidence="1 2" key="1">
    <citation type="journal article" date="2012" name="Stand. Genomic Sci.">
        <title>Complete genome sequencing and analysis of Saprospira grandis str. Lewin, a predatory marine bacterium.</title>
        <authorList>
            <person name="Saw J.H."/>
            <person name="Yuryev A."/>
            <person name="Kanbe M."/>
            <person name="Hou S."/>
            <person name="Young A.G."/>
            <person name="Aizawa S."/>
            <person name="Alam M."/>
        </authorList>
    </citation>
    <scope>NUCLEOTIDE SEQUENCE [LARGE SCALE GENOMIC DNA]</scope>
    <source>
        <strain evidence="1 2">Lewin</strain>
    </source>
</reference>
<dbReference type="STRING" id="984262.SGRA_1236"/>
<protein>
    <submittedName>
        <fullName evidence="1">LmbE family protein</fullName>
    </submittedName>
</protein>
<dbReference type="GO" id="GO:0016811">
    <property type="term" value="F:hydrolase activity, acting on carbon-nitrogen (but not peptide) bonds, in linear amides"/>
    <property type="evidence" value="ECO:0007669"/>
    <property type="project" value="TreeGrafter"/>
</dbReference>
<dbReference type="Gene3D" id="3.40.50.10320">
    <property type="entry name" value="LmbE-like"/>
    <property type="match status" value="1"/>
</dbReference>
<dbReference type="InterPro" id="IPR023842">
    <property type="entry name" value="Bacillithiol_biosynth_BshB1"/>
</dbReference>
<dbReference type="EMBL" id="CP002831">
    <property type="protein sequence ID" value="AFC23971.1"/>
    <property type="molecule type" value="Genomic_DNA"/>
</dbReference>
<gene>
    <name evidence="1" type="ordered locus">SGRA_1236</name>
</gene>
<dbReference type="HOGENOM" id="CLU_049311_3_1_10"/>